<evidence type="ECO:0000313" key="9">
    <source>
        <dbReference type="Proteomes" id="UP001628281"/>
    </source>
</evidence>
<sequence>MMRPSLNDLSAFVAVATHRSFRRAADELGTAPSTLSHAMRGLEDRLGVRLLNRTTRSVSPTEAGLELLGRLTVALTSLDEALDAVTAFRGNVAGRVRINAPRVAAAALVRGVLPRMVERFPDVTVDIVVEGRLIDIVSGGFDAGVRLIDSIPKDMIAVPFPDPIGFVCVASPAYLDHAGEPTTPDELQHHRCIGHRLPGGRLYRWEFERAGQELTVDVNGPVVLDDEELMADAAAQGLGIAYVANWAADAALAEGRLRTVLPAWMHKPERAAVYYPGHRAVPPALRALLDIVKTMPVGTGTH</sequence>
<dbReference type="Gene3D" id="1.10.10.10">
    <property type="entry name" value="Winged helix-like DNA-binding domain superfamily/Winged helix DNA-binding domain"/>
    <property type="match status" value="1"/>
</dbReference>
<dbReference type="GO" id="GO:0006351">
    <property type="term" value="P:DNA-templated transcription"/>
    <property type="evidence" value="ECO:0007669"/>
    <property type="project" value="TreeGrafter"/>
</dbReference>
<reference evidence="7 9" key="2">
    <citation type="submission" date="2024-11" db="EMBL/GenBank/DDBJ databases">
        <title>Draft genome sequences of two bacteria associated to sugarcane roots in Colombia.</title>
        <authorList>
            <person name="Pardo-Diaz S."/>
            <person name="Masmela-Mendoza J."/>
            <person name="Delgadillo-Duran P."/>
            <person name="Bautista E.J."/>
            <person name="Rojas-Tapias D.F."/>
        </authorList>
    </citation>
    <scope>NUCLEOTIDE SEQUENCE [LARGE SCALE GENOMIC DNA]</scope>
    <source>
        <strain evidence="7 9">Ap18</strain>
    </source>
</reference>
<dbReference type="PANTHER" id="PTHR30537">
    <property type="entry name" value="HTH-TYPE TRANSCRIPTIONAL REGULATOR"/>
    <property type="match status" value="1"/>
</dbReference>
<reference evidence="6 8" key="1">
    <citation type="journal article" date="2014" name="Genome Announc.">
        <title>Complete Genome Sequence of the Model Rhizosphere Strain Azospirillum brasilense Az39, Successfully Applied in Agriculture.</title>
        <authorList>
            <person name="Rivera D."/>
            <person name="Revale S."/>
            <person name="Molina R."/>
            <person name="Gualpa J."/>
            <person name="Puente M."/>
            <person name="Maroniche G."/>
            <person name="Paris G."/>
            <person name="Baker D."/>
            <person name="Clavijo B."/>
            <person name="McLay K."/>
            <person name="Spaepen S."/>
            <person name="Perticari A."/>
            <person name="Vazquez M."/>
            <person name="Wisniewski-Dye F."/>
            <person name="Watkins C."/>
            <person name="Martinez-Abarca F."/>
            <person name="Vanderleyden J."/>
            <person name="Cassan F."/>
        </authorList>
    </citation>
    <scope>NUCLEOTIDE SEQUENCE [LARGE SCALE GENOMIC DNA]</scope>
    <source>
        <strain evidence="6 8">Az39</strain>
        <plasmid evidence="6">AbAZ39_p1</plasmid>
    </source>
</reference>
<dbReference type="PROSITE" id="PS50931">
    <property type="entry name" value="HTH_LYSR"/>
    <property type="match status" value="1"/>
</dbReference>
<evidence type="ECO:0000313" key="8">
    <source>
        <dbReference type="Proteomes" id="UP000027186"/>
    </source>
</evidence>
<keyword evidence="4" id="KW-0804">Transcription</keyword>
<accession>A0A060DKJ0</accession>
<dbReference type="PANTHER" id="PTHR30537:SF1">
    <property type="entry name" value="HTH-TYPE TRANSCRIPTIONAL REGULATOR PGRR"/>
    <property type="match status" value="1"/>
</dbReference>
<evidence type="ECO:0000313" key="6">
    <source>
        <dbReference type="EMBL" id="AIB13432.1"/>
    </source>
</evidence>
<keyword evidence="2" id="KW-0805">Transcription regulation</keyword>
<evidence type="ECO:0000256" key="3">
    <source>
        <dbReference type="ARBA" id="ARBA00023125"/>
    </source>
</evidence>
<comment type="similarity">
    <text evidence="1">Belongs to the LysR transcriptional regulatory family.</text>
</comment>
<keyword evidence="6" id="KW-0614">Plasmid</keyword>
<dbReference type="EMBL" id="JBJLSN010000081">
    <property type="protein sequence ID" value="MFL7905461.1"/>
    <property type="molecule type" value="Genomic_DNA"/>
</dbReference>
<dbReference type="Gene3D" id="3.40.190.290">
    <property type="match status" value="1"/>
</dbReference>
<dbReference type="Proteomes" id="UP001628281">
    <property type="component" value="Unassembled WGS sequence"/>
</dbReference>
<dbReference type="RefSeq" id="WP_040133919.1">
    <property type="nucleotide sequence ID" value="NZ_CP007794.1"/>
</dbReference>
<dbReference type="GO" id="GO:0003700">
    <property type="term" value="F:DNA-binding transcription factor activity"/>
    <property type="evidence" value="ECO:0007669"/>
    <property type="project" value="InterPro"/>
</dbReference>
<dbReference type="Pfam" id="PF03466">
    <property type="entry name" value="LysR_substrate"/>
    <property type="match status" value="1"/>
</dbReference>
<protein>
    <submittedName>
        <fullName evidence="6">LysR family transcriptional regulator</fullName>
    </submittedName>
</protein>
<evidence type="ECO:0000256" key="2">
    <source>
        <dbReference type="ARBA" id="ARBA00023015"/>
    </source>
</evidence>
<keyword evidence="3" id="KW-0238">DNA-binding</keyword>
<evidence type="ECO:0000259" key="5">
    <source>
        <dbReference type="PROSITE" id="PS50931"/>
    </source>
</evidence>
<keyword evidence="9" id="KW-1185">Reference proteome</keyword>
<dbReference type="AlphaFoldDB" id="A0A060DKJ0"/>
<geneLocation type="plasmid" evidence="6 8">
    <name>AbAZ39_p1</name>
</geneLocation>
<evidence type="ECO:0000313" key="7">
    <source>
        <dbReference type="EMBL" id="MFL7905461.1"/>
    </source>
</evidence>
<feature type="domain" description="HTH lysR-type" evidence="5">
    <location>
        <begin position="4"/>
        <end position="61"/>
    </location>
</feature>
<evidence type="ECO:0000256" key="4">
    <source>
        <dbReference type="ARBA" id="ARBA00023163"/>
    </source>
</evidence>
<dbReference type="GO" id="GO:0043565">
    <property type="term" value="F:sequence-specific DNA binding"/>
    <property type="evidence" value="ECO:0007669"/>
    <property type="project" value="TreeGrafter"/>
</dbReference>
<organism evidence="6 8">
    <name type="scientific">Azospirillum argentinense</name>
    <dbReference type="NCBI Taxonomy" id="2970906"/>
    <lineage>
        <taxon>Bacteria</taxon>
        <taxon>Pseudomonadati</taxon>
        <taxon>Pseudomonadota</taxon>
        <taxon>Alphaproteobacteria</taxon>
        <taxon>Rhodospirillales</taxon>
        <taxon>Azospirillaceae</taxon>
        <taxon>Azospirillum</taxon>
    </lineage>
</organism>
<dbReference type="InterPro" id="IPR036388">
    <property type="entry name" value="WH-like_DNA-bd_sf"/>
</dbReference>
<dbReference type="EMBL" id="CP007794">
    <property type="protein sequence ID" value="AIB13432.1"/>
    <property type="molecule type" value="Genomic_DNA"/>
</dbReference>
<gene>
    <name evidence="6" type="ORF">ABAZ39_15890</name>
    <name evidence="7" type="ORF">ACJ41P_30350</name>
</gene>
<dbReference type="InterPro" id="IPR058163">
    <property type="entry name" value="LysR-type_TF_proteobact-type"/>
</dbReference>
<dbReference type="Proteomes" id="UP000027186">
    <property type="component" value="Plasmid AbAZ39_p1"/>
</dbReference>
<dbReference type="InterPro" id="IPR005119">
    <property type="entry name" value="LysR_subst-bd"/>
</dbReference>
<dbReference type="SUPFAM" id="SSF53850">
    <property type="entry name" value="Periplasmic binding protein-like II"/>
    <property type="match status" value="1"/>
</dbReference>
<dbReference type="KEGG" id="abq:ABAZ39_15890"/>
<evidence type="ECO:0000256" key="1">
    <source>
        <dbReference type="ARBA" id="ARBA00009437"/>
    </source>
</evidence>
<dbReference type="FunFam" id="1.10.10.10:FF:000001">
    <property type="entry name" value="LysR family transcriptional regulator"/>
    <property type="match status" value="1"/>
</dbReference>
<dbReference type="SUPFAM" id="SSF46785">
    <property type="entry name" value="Winged helix' DNA-binding domain"/>
    <property type="match status" value="1"/>
</dbReference>
<proteinExistence type="inferred from homology"/>
<dbReference type="InterPro" id="IPR000847">
    <property type="entry name" value="LysR_HTH_N"/>
</dbReference>
<dbReference type="Pfam" id="PF00126">
    <property type="entry name" value="HTH_1"/>
    <property type="match status" value="1"/>
</dbReference>
<name>A0A060DKJ0_9PROT</name>
<dbReference type="InterPro" id="IPR036390">
    <property type="entry name" value="WH_DNA-bd_sf"/>
</dbReference>